<evidence type="ECO:0000256" key="5">
    <source>
        <dbReference type="SAM" id="MobiDB-lite"/>
    </source>
</evidence>
<sequence>MGDRDGARDDAGAPRHRGPRMARDERRAQVLQIAQELFSSEGFHHVSMDDIAVRAEVSKPVLYRHFPSKLDLYLAVVDQRGAELVAAVDAAVAPLSRGPMNPGDGRAIVVAVVRAYFTFVDAAGQSSALLFESDVTHDADVRTRVESASSQVAETIAVALGSSTGLSREPALLLATSLIAMAQGAATHRFRGGSTLGMEESVDLVARLCWGGVAGLARDHAAEATA</sequence>
<dbReference type="PRINTS" id="PR00455">
    <property type="entry name" value="HTHTETR"/>
</dbReference>
<feature type="domain" description="HTH tetR-type" evidence="6">
    <location>
        <begin position="24"/>
        <end position="84"/>
    </location>
</feature>
<dbReference type="EMBL" id="BKAL01000001">
    <property type="protein sequence ID" value="GEP67556.1"/>
    <property type="molecule type" value="Genomic_DNA"/>
</dbReference>
<keyword evidence="3" id="KW-0804">Transcription</keyword>
<dbReference type="InterPro" id="IPR050109">
    <property type="entry name" value="HTH-type_TetR-like_transc_reg"/>
</dbReference>
<evidence type="ECO:0000256" key="2">
    <source>
        <dbReference type="ARBA" id="ARBA00023125"/>
    </source>
</evidence>
<dbReference type="RefSeq" id="WP_146951318.1">
    <property type="nucleotide sequence ID" value="NZ_BAABBJ010000005.1"/>
</dbReference>
<keyword evidence="1" id="KW-0805">Transcription regulation</keyword>
<dbReference type="PANTHER" id="PTHR30055">
    <property type="entry name" value="HTH-TYPE TRANSCRIPTIONAL REGULATOR RUTR"/>
    <property type="match status" value="1"/>
</dbReference>
<protein>
    <submittedName>
        <fullName evidence="7">TetR family transcriptional regulator</fullName>
    </submittedName>
</protein>
<name>A0A512P8M0_9CELL</name>
<evidence type="ECO:0000256" key="3">
    <source>
        <dbReference type="ARBA" id="ARBA00023163"/>
    </source>
</evidence>
<keyword evidence="8" id="KW-1185">Reference proteome</keyword>
<evidence type="ECO:0000259" key="6">
    <source>
        <dbReference type="PROSITE" id="PS50977"/>
    </source>
</evidence>
<dbReference type="SUPFAM" id="SSF46689">
    <property type="entry name" value="Homeodomain-like"/>
    <property type="match status" value="1"/>
</dbReference>
<dbReference type="OrthoDB" id="70491at2"/>
<dbReference type="InterPro" id="IPR023772">
    <property type="entry name" value="DNA-bd_HTH_TetR-type_CS"/>
</dbReference>
<feature type="DNA-binding region" description="H-T-H motif" evidence="4">
    <location>
        <begin position="47"/>
        <end position="66"/>
    </location>
</feature>
<dbReference type="InterPro" id="IPR009057">
    <property type="entry name" value="Homeodomain-like_sf"/>
</dbReference>
<dbReference type="PROSITE" id="PS50977">
    <property type="entry name" value="HTH_TETR_2"/>
    <property type="match status" value="1"/>
</dbReference>
<dbReference type="InterPro" id="IPR036271">
    <property type="entry name" value="Tet_transcr_reg_TetR-rel_C_sf"/>
</dbReference>
<dbReference type="AlphaFoldDB" id="A0A512P8M0"/>
<comment type="caution">
    <text evidence="7">The sequence shown here is derived from an EMBL/GenBank/DDBJ whole genome shotgun (WGS) entry which is preliminary data.</text>
</comment>
<dbReference type="FunFam" id="1.10.10.60:FF:000141">
    <property type="entry name" value="TetR family transcriptional regulator"/>
    <property type="match status" value="1"/>
</dbReference>
<feature type="region of interest" description="Disordered" evidence="5">
    <location>
        <begin position="1"/>
        <end position="24"/>
    </location>
</feature>
<dbReference type="PROSITE" id="PS01081">
    <property type="entry name" value="HTH_TETR_1"/>
    <property type="match status" value="1"/>
</dbReference>
<proteinExistence type="predicted"/>
<keyword evidence="2 4" id="KW-0238">DNA-binding</keyword>
<dbReference type="Gene3D" id="1.10.357.10">
    <property type="entry name" value="Tetracycline Repressor, domain 2"/>
    <property type="match status" value="1"/>
</dbReference>
<gene>
    <name evidence="7" type="ORF">CSO01_02710</name>
</gene>
<evidence type="ECO:0000256" key="4">
    <source>
        <dbReference type="PROSITE-ProRule" id="PRU00335"/>
    </source>
</evidence>
<feature type="compositionally biased region" description="Basic and acidic residues" evidence="5">
    <location>
        <begin position="1"/>
        <end position="13"/>
    </location>
</feature>
<accession>A0A512P8M0</accession>
<dbReference type="InterPro" id="IPR001647">
    <property type="entry name" value="HTH_TetR"/>
</dbReference>
<dbReference type="GO" id="GO:0000976">
    <property type="term" value="F:transcription cis-regulatory region binding"/>
    <property type="evidence" value="ECO:0007669"/>
    <property type="project" value="TreeGrafter"/>
</dbReference>
<dbReference type="PANTHER" id="PTHR30055:SF160">
    <property type="entry name" value="TRANSCRIPTIONAL REGULATORY PROTEIN (PROBABLY ASNC-FAMILY)-RELATED"/>
    <property type="match status" value="1"/>
</dbReference>
<dbReference type="Pfam" id="PF00440">
    <property type="entry name" value="TetR_N"/>
    <property type="match status" value="1"/>
</dbReference>
<dbReference type="GO" id="GO:0003700">
    <property type="term" value="F:DNA-binding transcription factor activity"/>
    <property type="evidence" value="ECO:0007669"/>
    <property type="project" value="TreeGrafter"/>
</dbReference>
<evidence type="ECO:0000256" key="1">
    <source>
        <dbReference type="ARBA" id="ARBA00023015"/>
    </source>
</evidence>
<evidence type="ECO:0000313" key="8">
    <source>
        <dbReference type="Proteomes" id="UP000321798"/>
    </source>
</evidence>
<dbReference type="Proteomes" id="UP000321798">
    <property type="component" value="Unassembled WGS sequence"/>
</dbReference>
<dbReference type="SUPFAM" id="SSF48498">
    <property type="entry name" value="Tetracyclin repressor-like, C-terminal domain"/>
    <property type="match status" value="1"/>
</dbReference>
<reference evidence="7 8" key="1">
    <citation type="submission" date="2019-07" db="EMBL/GenBank/DDBJ databases">
        <title>Whole genome shotgun sequence of Cellulomonas soli NBRC 109434.</title>
        <authorList>
            <person name="Hosoyama A."/>
            <person name="Uohara A."/>
            <person name="Ohji S."/>
            <person name="Ichikawa N."/>
        </authorList>
    </citation>
    <scope>NUCLEOTIDE SEQUENCE [LARGE SCALE GENOMIC DNA]</scope>
    <source>
        <strain evidence="7 8">NBRC 109434</strain>
    </source>
</reference>
<dbReference type="GO" id="GO:0045892">
    <property type="term" value="P:negative regulation of DNA-templated transcription"/>
    <property type="evidence" value="ECO:0007669"/>
    <property type="project" value="UniProtKB-ARBA"/>
</dbReference>
<organism evidence="7 8">
    <name type="scientific">Cellulomonas soli</name>
    <dbReference type="NCBI Taxonomy" id="931535"/>
    <lineage>
        <taxon>Bacteria</taxon>
        <taxon>Bacillati</taxon>
        <taxon>Actinomycetota</taxon>
        <taxon>Actinomycetes</taxon>
        <taxon>Micrococcales</taxon>
        <taxon>Cellulomonadaceae</taxon>
        <taxon>Cellulomonas</taxon>
    </lineage>
</organism>
<evidence type="ECO:0000313" key="7">
    <source>
        <dbReference type="EMBL" id="GEP67556.1"/>
    </source>
</evidence>